<dbReference type="GO" id="GO:0005886">
    <property type="term" value="C:plasma membrane"/>
    <property type="evidence" value="ECO:0007669"/>
    <property type="project" value="TreeGrafter"/>
</dbReference>
<name>A0A3B0YDH9_9ZZZZ</name>
<reference evidence="2" key="1">
    <citation type="submission" date="2018-06" db="EMBL/GenBank/DDBJ databases">
        <authorList>
            <person name="Zhirakovskaya E."/>
        </authorList>
    </citation>
    <scope>NUCLEOTIDE SEQUENCE</scope>
</reference>
<dbReference type="GO" id="GO:0052621">
    <property type="term" value="F:diguanylate cyclase activity"/>
    <property type="evidence" value="ECO:0007669"/>
    <property type="project" value="TreeGrafter"/>
</dbReference>
<protein>
    <recommendedName>
        <fullName evidence="1">GGDEF domain-containing protein</fullName>
    </recommendedName>
</protein>
<evidence type="ECO:0000259" key="1">
    <source>
        <dbReference type="PROSITE" id="PS50887"/>
    </source>
</evidence>
<dbReference type="SUPFAM" id="SSF55073">
    <property type="entry name" value="Nucleotide cyclase"/>
    <property type="match status" value="1"/>
</dbReference>
<dbReference type="PROSITE" id="PS50887">
    <property type="entry name" value="GGDEF"/>
    <property type="match status" value="1"/>
</dbReference>
<organism evidence="2">
    <name type="scientific">hydrothermal vent metagenome</name>
    <dbReference type="NCBI Taxonomy" id="652676"/>
    <lineage>
        <taxon>unclassified sequences</taxon>
        <taxon>metagenomes</taxon>
        <taxon>ecological metagenomes</taxon>
    </lineage>
</organism>
<evidence type="ECO:0000313" key="2">
    <source>
        <dbReference type="EMBL" id="VAW74303.1"/>
    </source>
</evidence>
<dbReference type="PANTHER" id="PTHR45138:SF9">
    <property type="entry name" value="DIGUANYLATE CYCLASE DGCM-RELATED"/>
    <property type="match status" value="1"/>
</dbReference>
<dbReference type="FunFam" id="3.30.70.270:FF:000001">
    <property type="entry name" value="Diguanylate cyclase domain protein"/>
    <property type="match status" value="1"/>
</dbReference>
<dbReference type="InterPro" id="IPR050469">
    <property type="entry name" value="Diguanylate_Cyclase"/>
</dbReference>
<dbReference type="SMART" id="SM00267">
    <property type="entry name" value="GGDEF"/>
    <property type="match status" value="1"/>
</dbReference>
<gene>
    <name evidence="2" type="ORF">MNBD_GAMMA15-2599</name>
</gene>
<dbReference type="AlphaFoldDB" id="A0A3B0YDH9"/>
<dbReference type="Gene3D" id="3.30.70.270">
    <property type="match status" value="1"/>
</dbReference>
<dbReference type="GO" id="GO:0043709">
    <property type="term" value="P:cell adhesion involved in single-species biofilm formation"/>
    <property type="evidence" value="ECO:0007669"/>
    <property type="project" value="TreeGrafter"/>
</dbReference>
<feature type="domain" description="GGDEF" evidence="1">
    <location>
        <begin position="206"/>
        <end position="341"/>
    </location>
</feature>
<dbReference type="EMBL" id="UOFN01000033">
    <property type="protein sequence ID" value="VAW74303.1"/>
    <property type="molecule type" value="Genomic_DNA"/>
</dbReference>
<accession>A0A3B0YDH9</accession>
<dbReference type="InterPro" id="IPR000160">
    <property type="entry name" value="GGDEF_dom"/>
</dbReference>
<dbReference type="NCBIfam" id="TIGR00254">
    <property type="entry name" value="GGDEF"/>
    <property type="match status" value="1"/>
</dbReference>
<dbReference type="CDD" id="cd01949">
    <property type="entry name" value="GGDEF"/>
    <property type="match status" value="1"/>
</dbReference>
<sequence length="341" mass="38266">MQYQQDQAQAQEIARLVFPLMTRLNIPMNPVNYALWYEYQLGRCEELVNALDEIQSGKQAYEPDQAKALFLRYVATPGVEALERIEIEVCRLLADVVQIVIDTGLDLGKYSNLLQSCSSRLESVDDLRSIRNLVTTLKTDTSDMADASRLSAGALKERADEIDVLRAELDRVRQEAIKDPLTGLANRRAFDERLADSLDDSLQQLKKICLLMVDIDHFKQINDKHGHQIGDKILQYVASVLKKNFKGKDLVARFGGDEFAVIVENAPIAGVKRVAETICEQIHESTLKRTDTGEPLGTVTVSIGCDCLKPDDKPADVVKRADKALYDAKQNGRNRVELYRS</sequence>
<dbReference type="InterPro" id="IPR043128">
    <property type="entry name" value="Rev_trsase/Diguanyl_cyclase"/>
</dbReference>
<dbReference type="Pfam" id="PF00990">
    <property type="entry name" value="GGDEF"/>
    <property type="match status" value="1"/>
</dbReference>
<proteinExistence type="predicted"/>
<dbReference type="InterPro" id="IPR029787">
    <property type="entry name" value="Nucleotide_cyclase"/>
</dbReference>
<dbReference type="GO" id="GO:1902201">
    <property type="term" value="P:negative regulation of bacterial-type flagellum-dependent cell motility"/>
    <property type="evidence" value="ECO:0007669"/>
    <property type="project" value="TreeGrafter"/>
</dbReference>
<dbReference type="PANTHER" id="PTHR45138">
    <property type="entry name" value="REGULATORY COMPONENTS OF SENSORY TRANSDUCTION SYSTEM"/>
    <property type="match status" value="1"/>
</dbReference>